<evidence type="ECO:0000259" key="1">
    <source>
        <dbReference type="Pfam" id="PF08808"/>
    </source>
</evidence>
<gene>
    <name evidence="2" type="ORF">GKC49_26920</name>
</gene>
<dbReference type="EMBL" id="WKLC01001931">
    <property type="protein sequence ID" value="MSE18592.1"/>
    <property type="molecule type" value="Genomic_DNA"/>
</dbReference>
<accession>A0A7X2MSI8</accession>
<organism evidence="2 3">
    <name type="scientific">Enterobacter agglomerans</name>
    <name type="common">Erwinia herbicola</name>
    <name type="synonym">Pantoea agglomerans</name>
    <dbReference type="NCBI Taxonomy" id="549"/>
    <lineage>
        <taxon>Bacteria</taxon>
        <taxon>Pseudomonadati</taxon>
        <taxon>Pseudomonadota</taxon>
        <taxon>Gammaproteobacteria</taxon>
        <taxon>Enterobacterales</taxon>
        <taxon>Erwiniaceae</taxon>
        <taxon>Pantoea</taxon>
        <taxon>Pantoea agglomerans group</taxon>
    </lineage>
</organism>
<reference evidence="2 3" key="1">
    <citation type="submission" date="2019-11" db="EMBL/GenBank/DDBJ databases">
        <title>Draft Genome Sequence of Plant Growth-Promoting Rhizosphere-Associated Bacteria.</title>
        <authorList>
            <person name="Vasilyev I.Y."/>
            <person name="Radchenko V."/>
            <person name="Ilnitskaya E.V."/>
        </authorList>
    </citation>
    <scope>NUCLEOTIDE SEQUENCE [LARGE SCALE GENOMIC DNA]</scope>
    <source>
        <strain evidence="2 3">VRA_MhP_f</strain>
    </source>
</reference>
<evidence type="ECO:0000313" key="3">
    <source>
        <dbReference type="Proteomes" id="UP000461948"/>
    </source>
</evidence>
<evidence type="ECO:0000313" key="2">
    <source>
        <dbReference type="EMBL" id="MSE18592.1"/>
    </source>
</evidence>
<dbReference type="InterPro" id="IPR014914">
    <property type="entry name" value="RES_dom"/>
</dbReference>
<comment type="caution">
    <text evidence="2">The sequence shown here is derived from an EMBL/GenBank/DDBJ whole genome shotgun (WGS) entry which is preliminary data.</text>
</comment>
<dbReference type="Proteomes" id="UP000461948">
    <property type="component" value="Unassembled WGS sequence"/>
</dbReference>
<feature type="non-terminal residue" evidence="2">
    <location>
        <position position="1"/>
    </location>
</feature>
<dbReference type="Pfam" id="PF08808">
    <property type="entry name" value="RES"/>
    <property type="match status" value="1"/>
</dbReference>
<feature type="domain" description="RES" evidence="1">
    <location>
        <begin position="19"/>
        <end position="87"/>
    </location>
</feature>
<name>A0A7X2MSI8_ENTAG</name>
<sequence>PVDLTVLNKLSHSQLTPKVEIKLVDLNPRFMKRHGITQGELLGSTADHYPETQQWAEQIHHSNPDAQGIQWSSRQHGDKALMLFGDRICAEDLDITLNAQPASESADVEHELSALANEMALILLTGF</sequence>
<protein>
    <submittedName>
        <fullName evidence="2">RES domain-containing protein</fullName>
    </submittedName>
</protein>
<proteinExistence type="predicted"/>
<dbReference type="AlphaFoldDB" id="A0A7X2MSI8"/>